<evidence type="ECO:0000259" key="7">
    <source>
        <dbReference type="Pfam" id="PF01425"/>
    </source>
</evidence>
<dbReference type="GO" id="GO:0016740">
    <property type="term" value="F:transferase activity"/>
    <property type="evidence" value="ECO:0007669"/>
    <property type="project" value="UniProtKB-KW"/>
</dbReference>
<dbReference type="RefSeq" id="WP_156832511.1">
    <property type="nucleotide sequence ID" value="NZ_CACRUH010000016.1"/>
</dbReference>
<evidence type="ECO:0000313" key="8">
    <source>
        <dbReference type="EMBL" id="VYT94187.1"/>
    </source>
</evidence>
<dbReference type="Pfam" id="PF01425">
    <property type="entry name" value="Amidase"/>
    <property type="match status" value="1"/>
</dbReference>
<evidence type="ECO:0000256" key="3">
    <source>
        <dbReference type="ARBA" id="ARBA00022840"/>
    </source>
</evidence>
<name>A0A6N3AUC7_9FIRM</name>
<dbReference type="GO" id="GO:0006412">
    <property type="term" value="P:translation"/>
    <property type="evidence" value="ECO:0007669"/>
    <property type="project" value="UniProtKB-UniRule"/>
</dbReference>
<organism evidence="8">
    <name type="scientific">Hungatella hathewayi</name>
    <dbReference type="NCBI Taxonomy" id="154046"/>
    <lineage>
        <taxon>Bacteria</taxon>
        <taxon>Bacillati</taxon>
        <taxon>Bacillota</taxon>
        <taxon>Clostridia</taxon>
        <taxon>Lachnospirales</taxon>
        <taxon>Lachnospiraceae</taxon>
        <taxon>Hungatella</taxon>
    </lineage>
</organism>
<evidence type="ECO:0000256" key="5">
    <source>
        <dbReference type="ARBA" id="ARBA00025295"/>
    </source>
</evidence>
<dbReference type="InterPro" id="IPR004412">
    <property type="entry name" value="GatA"/>
</dbReference>
<feature type="active site" description="Charge relay system" evidence="6">
    <location>
        <position position="82"/>
    </location>
</feature>
<feature type="active site" description="Charge relay system" evidence="6">
    <location>
        <position position="157"/>
    </location>
</feature>
<dbReference type="HAMAP" id="MF_00120">
    <property type="entry name" value="GatA"/>
    <property type="match status" value="1"/>
</dbReference>
<keyword evidence="2 6" id="KW-0547">Nucleotide-binding</keyword>
<dbReference type="EMBL" id="CACRUH010000016">
    <property type="protein sequence ID" value="VYT94187.1"/>
    <property type="molecule type" value="Genomic_DNA"/>
</dbReference>
<comment type="subunit">
    <text evidence="6">Heterotrimer of A, B and C subunits.</text>
</comment>
<evidence type="ECO:0000256" key="4">
    <source>
        <dbReference type="ARBA" id="ARBA00022917"/>
    </source>
</evidence>
<evidence type="ECO:0000256" key="6">
    <source>
        <dbReference type="HAMAP-Rule" id="MF_00120"/>
    </source>
</evidence>
<sequence length="504" mass="54703">MKEKEILSLTAVQLGKKIKEREVTCREALEAVFAQIGRREPELNCYVTLEEEKAFKQAEEVQRGIDEGTLTGPLAGVPVAVKDNMCIEGMRTTCSSKILENFVPAYTAEAVERLRKAGAVIIGKTNMDEFAMGSTTETSAFGVTRNPWNPDHVPGGSSGGSCAAVAANECFYALGSDTGGSIRQPSSFCGVTGLKPTYGTVSRYGLIAYGSSLDQIGPVAKDVTDCAVILETLAGHDTKDSTSMDRGEYDWSGRHDSSGEVQESTRFTSALVDDVKGMRIGIPRDYMGDGLDPEVKEAILKAAAVLKEKGAVVEEFDLGMVEYAIPAYYVIASAEASSNLSRFDGVKYGFRAKEYEGLHDMYKKSRSQGFGPEVKRRIMLGSFVLSSGYYDAYYLKALRAKALIKEAFDRAFESYDVILGPASPVTAPKLGESLSDPLKMYLGDIYTISVNLAGLPGLSVPCGTDSKGLPIGLQLIGDCFKEKQIIRAGYAFERSRQQERRQSR</sequence>
<dbReference type="GO" id="GO:0050567">
    <property type="term" value="F:glutaminyl-tRNA synthase (glutamine-hydrolyzing) activity"/>
    <property type="evidence" value="ECO:0007669"/>
    <property type="project" value="UniProtKB-UniRule"/>
</dbReference>
<dbReference type="InterPro" id="IPR023631">
    <property type="entry name" value="Amidase_dom"/>
</dbReference>
<dbReference type="PANTHER" id="PTHR11895:SF151">
    <property type="entry name" value="GLUTAMYL-TRNA(GLN) AMIDOTRANSFERASE SUBUNIT A"/>
    <property type="match status" value="1"/>
</dbReference>
<accession>A0A6N3AUC7</accession>
<dbReference type="AlphaFoldDB" id="A0A6N3AUC7"/>
<feature type="active site" description="Acyl-ester intermediate" evidence="6">
    <location>
        <position position="181"/>
    </location>
</feature>
<dbReference type="Gene3D" id="3.90.1300.10">
    <property type="entry name" value="Amidase signature (AS) domain"/>
    <property type="match status" value="1"/>
</dbReference>
<evidence type="ECO:0000256" key="1">
    <source>
        <dbReference type="ARBA" id="ARBA00022598"/>
    </source>
</evidence>
<dbReference type="EC" id="6.3.5.7" evidence="6"/>
<dbReference type="PANTHER" id="PTHR11895">
    <property type="entry name" value="TRANSAMIDASE"/>
    <property type="match status" value="1"/>
</dbReference>
<keyword evidence="3 6" id="KW-0067">ATP-binding</keyword>
<proteinExistence type="inferred from homology"/>
<dbReference type="InterPro" id="IPR036928">
    <property type="entry name" value="AS_sf"/>
</dbReference>
<reference evidence="8" key="1">
    <citation type="submission" date="2019-11" db="EMBL/GenBank/DDBJ databases">
        <authorList>
            <person name="Feng L."/>
        </authorList>
    </citation>
    <scope>NUCLEOTIDE SEQUENCE</scope>
    <source>
        <strain evidence="8">ChathewayiLFYP18</strain>
    </source>
</reference>
<dbReference type="InterPro" id="IPR000120">
    <property type="entry name" value="Amidase"/>
</dbReference>
<dbReference type="SUPFAM" id="SSF75304">
    <property type="entry name" value="Amidase signature (AS) enzymes"/>
    <property type="match status" value="1"/>
</dbReference>
<keyword evidence="4 6" id="KW-0648">Protein biosynthesis</keyword>
<keyword evidence="1 6" id="KW-0436">Ligase</keyword>
<comment type="catalytic activity">
    <reaction evidence="6">
        <text>L-glutamyl-tRNA(Gln) + L-glutamine + ATP + H2O = L-glutaminyl-tRNA(Gln) + L-glutamate + ADP + phosphate + H(+)</text>
        <dbReference type="Rhea" id="RHEA:17521"/>
        <dbReference type="Rhea" id="RHEA-COMP:9681"/>
        <dbReference type="Rhea" id="RHEA-COMP:9684"/>
        <dbReference type="ChEBI" id="CHEBI:15377"/>
        <dbReference type="ChEBI" id="CHEBI:15378"/>
        <dbReference type="ChEBI" id="CHEBI:29985"/>
        <dbReference type="ChEBI" id="CHEBI:30616"/>
        <dbReference type="ChEBI" id="CHEBI:43474"/>
        <dbReference type="ChEBI" id="CHEBI:58359"/>
        <dbReference type="ChEBI" id="CHEBI:78520"/>
        <dbReference type="ChEBI" id="CHEBI:78521"/>
        <dbReference type="ChEBI" id="CHEBI:456216"/>
        <dbReference type="EC" id="6.3.5.7"/>
    </reaction>
</comment>
<dbReference type="GO" id="GO:0005524">
    <property type="term" value="F:ATP binding"/>
    <property type="evidence" value="ECO:0007669"/>
    <property type="project" value="UniProtKB-KW"/>
</dbReference>
<comment type="similarity">
    <text evidence="6">Belongs to the amidase family. GatA subfamily.</text>
</comment>
<comment type="function">
    <text evidence="5 6">Allows the formation of correctly charged Gln-tRNA(Gln) through the transamidation of misacylated Glu-tRNA(Gln) in organisms which lack glutaminyl-tRNA synthetase. The reaction takes place in the presence of glutamine and ATP through an activated gamma-phospho-Glu-tRNA(Gln).</text>
</comment>
<feature type="domain" description="Amidase" evidence="7">
    <location>
        <begin position="27"/>
        <end position="485"/>
    </location>
</feature>
<protein>
    <recommendedName>
        <fullName evidence="6">Glutamyl-tRNA(Gln) amidotransferase subunit A</fullName>
        <shortName evidence="6">Glu-ADT subunit A</shortName>
        <ecNumber evidence="6">6.3.5.7</ecNumber>
    </recommendedName>
</protein>
<dbReference type="NCBIfam" id="TIGR00132">
    <property type="entry name" value="gatA"/>
    <property type="match status" value="1"/>
</dbReference>
<evidence type="ECO:0000256" key="2">
    <source>
        <dbReference type="ARBA" id="ARBA00022741"/>
    </source>
</evidence>
<dbReference type="GO" id="GO:0030956">
    <property type="term" value="C:glutamyl-tRNA(Gln) amidotransferase complex"/>
    <property type="evidence" value="ECO:0007669"/>
    <property type="project" value="InterPro"/>
</dbReference>
<keyword evidence="8" id="KW-0808">Transferase</keyword>
<gene>
    <name evidence="6 8" type="primary">gatA</name>
    <name evidence="8" type="ORF">CHLFYP18_05961</name>
</gene>